<evidence type="ECO:0000313" key="6">
    <source>
        <dbReference type="Proteomes" id="UP000216207"/>
    </source>
</evidence>
<dbReference type="PROSITE" id="PS00356">
    <property type="entry name" value="HTH_LACI_1"/>
    <property type="match status" value="1"/>
</dbReference>
<keyword evidence="2" id="KW-0238">DNA-binding</keyword>
<dbReference type="EMBL" id="NPCC01000011">
    <property type="protein sequence ID" value="PAE89057.1"/>
    <property type="molecule type" value="Genomic_DNA"/>
</dbReference>
<keyword evidence="1" id="KW-0805">Transcription regulation</keyword>
<keyword evidence="3" id="KW-0804">Transcription</keyword>
<dbReference type="AlphaFoldDB" id="A0A268NZZ4"/>
<dbReference type="PANTHER" id="PTHR30146:SF149">
    <property type="entry name" value="HTH-TYPE TRANSCRIPTIONAL REGULATOR EBGR"/>
    <property type="match status" value="1"/>
</dbReference>
<feature type="domain" description="HTH lacI-type" evidence="4">
    <location>
        <begin position="2"/>
        <end position="58"/>
    </location>
</feature>
<dbReference type="Gene3D" id="1.10.260.40">
    <property type="entry name" value="lambda repressor-like DNA-binding domains"/>
    <property type="match status" value="1"/>
</dbReference>
<dbReference type="InterPro" id="IPR000843">
    <property type="entry name" value="HTH_LacI"/>
</dbReference>
<dbReference type="Pfam" id="PF00356">
    <property type="entry name" value="LacI"/>
    <property type="match status" value="1"/>
</dbReference>
<evidence type="ECO:0000256" key="1">
    <source>
        <dbReference type="ARBA" id="ARBA00023015"/>
    </source>
</evidence>
<proteinExistence type="predicted"/>
<dbReference type="CDD" id="cd01392">
    <property type="entry name" value="HTH_LacI"/>
    <property type="match status" value="1"/>
</dbReference>
<dbReference type="InterPro" id="IPR028082">
    <property type="entry name" value="Peripla_BP_I"/>
</dbReference>
<dbReference type="RefSeq" id="WP_095326473.1">
    <property type="nucleotide sequence ID" value="NZ_JAUPFF010000001.1"/>
</dbReference>
<dbReference type="PROSITE" id="PS50932">
    <property type="entry name" value="HTH_LACI_2"/>
    <property type="match status" value="1"/>
</dbReference>
<dbReference type="GO" id="GO:0000976">
    <property type="term" value="F:transcription cis-regulatory region binding"/>
    <property type="evidence" value="ECO:0007669"/>
    <property type="project" value="TreeGrafter"/>
</dbReference>
<dbReference type="SUPFAM" id="SSF47413">
    <property type="entry name" value="lambda repressor-like DNA-binding domains"/>
    <property type="match status" value="1"/>
</dbReference>
<comment type="caution">
    <text evidence="5">The sequence shown here is derived from an EMBL/GenBank/DDBJ whole genome shotgun (WGS) entry which is preliminary data.</text>
</comment>
<reference evidence="5 6" key="1">
    <citation type="submission" date="2017-07" db="EMBL/GenBank/DDBJ databases">
        <title>Isolation and whole genome analysis of endospore-forming bacteria from heroin.</title>
        <authorList>
            <person name="Kalinowski J."/>
            <person name="Ahrens B."/>
            <person name="Al-Dilaimi A."/>
            <person name="Winkler A."/>
            <person name="Wibberg D."/>
            <person name="Schleenbecker U."/>
            <person name="Ruckert C."/>
            <person name="Wolfel R."/>
            <person name="Grass G."/>
        </authorList>
    </citation>
    <scope>NUCLEOTIDE SEQUENCE [LARGE SCALE GENOMIC DNA]</scope>
    <source>
        <strain evidence="5 6">7539</strain>
    </source>
</reference>
<gene>
    <name evidence="5" type="ORF">CHH72_09435</name>
</gene>
<evidence type="ECO:0000313" key="5">
    <source>
        <dbReference type="EMBL" id="PAE89057.1"/>
    </source>
</evidence>
<dbReference type="Pfam" id="PF13377">
    <property type="entry name" value="Peripla_BP_3"/>
    <property type="match status" value="1"/>
</dbReference>
<accession>A0A268NZZ4</accession>
<organism evidence="5 6">
    <name type="scientific">Shouchella clausii</name>
    <name type="common">Alkalihalobacillus clausii</name>
    <dbReference type="NCBI Taxonomy" id="79880"/>
    <lineage>
        <taxon>Bacteria</taxon>
        <taxon>Bacillati</taxon>
        <taxon>Bacillota</taxon>
        <taxon>Bacilli</taxon>
        <taxon>Bacillales</taxon>
        <taxon>Bacillaceae</taxon>
        <taxon>Shouchella</taxon>
    </lineage>
</organism>
<name>A0A268NZZ4_SHOCL</name>
<dbReference type="SUPFAM" id="SSF53822">
    <property type="entry name" value="Periplasmic binding protein-like I"/>
    <property type="match status" value="1"/>
</dbReference>
<dbReference type="Gene3D" id="3.40.50.2300">
    <property type="match status" value="2"/>
</dbReference>
<evidence type="ECO:0000256" key="3">
    <source>
        <dbReference type="ARBA" id="ARBA00023163"/>
    </source>
</evidence>
<evidence type="ECO:0000259" key="4">
    <source>
        <dbReference type="PROSITE" id="PS50932"/>
    </source>
</evidence>
<protein>
    <submittedName>
        <fullName evidence="5">LacI family transcriptional regulator</fullName>
    </submittedName>
</protein>
<dbReference type="InterPro" id="IPR010982">
    <property type="entry name" value="Lambda_DNA-bd_dom_sf"/>
</dbReference>
<dbReference type="PANTHER" id="PTHR30146">
    <property type="entry name" value="LACI-RELATED TRANSCRIPTIONAL REPRESSOR"/>
    <property type="match status" value="1"/>
</dbReference>
<dbReference type="CDD" id="cd01544">
    <property type="entry name" value="PBP1_GalR"/>
    <property type="match status" value="1"/>
</dbReference>
<evidence type="ECO:0000256" key="2">
    <source>
        <dbReference type="ARBA" id="ARBA00023125"/>
    </source>
</evidence>
<dbReference type="Proteomes" id="UP000216207">
    <property type="component" value="Unassembled WGS sequence"/>
</dbReference>
<dbReference type="InterPro" id="IPR046335">
    <property type="entry name" value="LacI/GalR-like_sensor"/>
</dbReference>
<sequence length="330" mass="37599">MATIKEIAEKAGVSITTVSRVLKQDPTLSVTQETREKVYETAQRLGYTKKRFKHSLKKIAFLYWITEKEDLQDVYFQTVKKGVEEEANERQLNLTTYSIGDGIEALDPQTKGVICLGRFSKRELDYIRTLTNDVVFIDTSPDEDHFDSVRPHLRRMIERMIDYYLENGHTAIGYIGGNDFDADCGGYIPDRRERAFKEYMEKKGLFDERFLFVGDQYAVNEGYALMKRAIHSLGDQLPTAFCVASDSLAVGCLQALNEERIALPERVNVFSINDASIAQYVSPPLTTFRIDVKLLCQTAIDLLLERLVDKRTSPKTVLMSCNPIFRKSTG</sequence>
<dbReference type="SMART" id="SM00354">
    <property type="entry name" value="HTH_LACI"/>
    <property type="match status" value="1"/>
</dbReference>
<dbReference type="GO" id="GO:0003700">
    <property type="term" value="F:DNA-binding transcription factor activity"/>
    <property type="evidence" value="ECO:0007669"/>
    <property type="project" value="TreeGrafter"/>
</dbReference>